<protein>
    <submittedName>
        <fullName evidence="1">Uncharacterized protein</fullName>
    </submittedName>
</protein>
<evidence type="ECO:0000313" key="2">
    <source>
        <dbReference type="Proteomes" id="UP000035651"/>
    </source>
</evidence>
<dbReference type="EMBL" id="CP011807">
    <property type="protein sequence ID" value="AKM29417.1"/>
    <property type="molecule type" value="Genomic_DNA"/>
</dbReference>
<dbReference type="STRING" id="656179.AB870_03610"/>
<accession>A0A0H3WNT3</accession>
<gene>
    <name evidence="1" type="ORF">AB870_03610</name>
</gene>
<keyword evidence="2" id="KW-1185">Reference proteome</keyword>
<dbReference type="PATRIC" id="fig|656179.3.peg.789"/>
<dbReference type="RefSeq" id="WP_047905357.1">
    <property type="nucleotide sequence ID" value="NZ_CP011807.3"/>
</dbReference>
<sequence length="84" mass="9451">MIAFQKPTPPCVECKHFRKAQIYVHAGYGISAQCRANPTRKPDHVNGGEDVYYTTAYSARKGEHCASFEQRPKFSILKFFGLPG</sequence>
<name>A0A0H3WNT3_9BURK</name>
<reference evidence="1" key="1">
    <citation type="submission" date="2016-06" db="EMBL/GenBank/DDBJ databases">
        <title>Complete Genome Sequence of Pandoraea faecigallinarum DSM-23572.</title>
        <authorList>
            <person name="Yong D."/>
            <person name="Ee R."/>
            <person name="Lim Y.-L."/>
            <person name="Yin W.-F."/>
            <person name="Chan K.-G."/>
        </authorList>
    </citation>
    <scope>NUCLEOTIDE SEQUENCE</scope>
    <source>
        <strain evidence="1">DSM 23572</strain>
    </source>
</reference>
<dbReference type="Proteomes" id="UP000035651">
    <property type="component" value="Chromosome"/>
</dbReference>
<proteinExistence type="predicted"/>
<organism evidence="1 2">
    <name type="scientific">Pandoraea faecigallinarum</name>
    <dbReference type="NCBI Taxonomy" id="656179"/>
    <lineage>
        <taxon>Bacteria</taxon>
        <taxon>Pseudomonadati</taxon>
        <taxon>Pseudomonadota</taxon>
        <taxon>Betaproteobacteria</taxon>
        <taxon>Burkholderiales</taxon>
        <taxon>Burkholderiaceae</taxon>
        <taxon>Pandoraea</taxon>
    </lineage>
</organism>
<dbReference type="AlphaFoldDB" id="A0A0H3WNT3"/>
<dbReference type="KEGG" id="pfg:AB870_03610"/>
<evidence type="ECO:0000313" key="1">
    <source>
        <dbReference type="EMBL" id="AKM29417.1"/>
    </source>
</evidence>